<dbReference type="AlphaFoldDB" id="A0A558CY89"/>
<accession>A0A558CY89</accession>
<dbReference type="NCBIfam" id="TIGR03011">
    <property type="entry name" value="sulf_tusB_dsrH"/>
    <property type="match status" value="1"/>
</dbReference>
<protein>
    <submittedName>
        <fullName evidence="1">Sulfurtransferase complex subunit TusB</fullName>
    </submittedName>
</protein>
<sequence length="102" mass="10997">MSILHTVNKSPFEKSSLDSCLSMAKEGSALLLIEDGIFAALKGTAKESQMKDASQKLKLYVLGPDLKARGMAEERVIEGVEVVDYAGFVDLAAAYDKVSAWV</sequence>
<evidence type="ECO:0000313" key="2">
    <source>
        <dbReference type="Proteomes" id="UP000317355"/>
    </source>
</evidence>
<dbReference type="GO" id="GO:0002143">
    <property type="term" value="P:tRNA wobble position uridine thiolation"/>
    <property type="evidence" value="ECO:0007669"/>
    <property type="project" value="InterPro"/>
</dbReference>
<dbReference type="PANTHER" id="PTHR37526">
    <property type="entry name" value="PROTEIN TUSB"/>
    <property type="match status" value="1"/>
</dbReference>
<comment type="caution">
    <text evidence="1">The sequence shown here is derived from an EMBL/GenBank/DDBJ whole genome shotgun (WGS) entry which is preliminary data.</text>
</comment>
<dbReference type="Pfam" id="PF04077">
    <property type="entry name" value="DsrH"/>
    <property type="match status" value="1"/>
</dbReference>
<dbReference type="InterPro" id="IPR007215">
    <property type="entry name" value="Sulphur_relay_TusB/DsrH"/>
</dbReference>
<organism evidence="1 2">
    <name type="scientific">Sedimenticola thiotaurini</name>
    <dbReference type="NCBI Taxonomy" id="1543721"/>
    <lineage>
        <taxon>Bacteria</taxon>
        <taxon>Pseudomonadati</taxon>
        <taxon>Pseudomonadota</taxon>
        <taxon>Gammaproteobacteria</taxon>
        <taxon>Chromatiales</taxon>
        <taxon>Sedimenticolaceae</taxon>
        <taxon>Sedimenticola</taxon>
    </lineage>
</organism>
<dbReference type="SUPFAM" id="SSF75169">
    <property type="entry name" value="DsrEFH-like"/>
    <property type="match status" value="1"/>
</dbReference>
<proteinExistence type="predicted"/>
<gene>
    <name evidence="1" type="primary">dsrH</name>
    <name evidence="1" type="ORF">FHK82_11360</name>
</gene>
<dbReference type="GO" id="GO:1990228">
    <property type="term" value="C:sulfurtransferase complex"/>
    <property type="evidence" value="ECO:0007669"/>
    <property type="project" value="TreeGrafter"/>
</dbReference>
<name>A0A558CY89_9GAMM</name>
<dbReference type="Proteomes" id="UP000317355">
    <property type="component" value="Unassembled WGS sequence"/>
</dbReference>
<dbReference type="EMBL" id="VMRY01000051">
    <property type="protein sequence ID" value="TVT53742.1"/>
    <property type="molecule type" value="Genomic_DNA"/>
</dbReference>
<evidence type="ECO:0000313" key="1">
    <source>
        <dbReference type="EMBL" id="TVT53742.1"/>
    </source>
</evidence>
<dbReference type="STRING" id="1543721.AAY24_17320"/>
<dbReference type="InterPro" id="IPR027396">
    <property type="entry name" value="DsrEFH-like"/>
</dbReference>
<dbReference type="GO" id="GO:0016740">
    <property type="term" value="F:transferase activity"/>
    <property type="evidence" value="ECO:0007669"/>
    <property type="project" value="UniProtKB-KW"/>
</dbReference>
<reference evidence="1 2" key="1">
    <citation type="submission" date="2019-07" db="EMBL/GenBank/DDBJ databases">
        <title>The pathways for chlorine oxyanion respiration interact through the shared metabolite chlorate.</title>
        <authorList>
            <person name="Barnum T.P."/>
            <person name="Cheng Y."/>
            <person name="Hill K.A."/>
            <person name="Lucas L.N."/>
            <person name="Carlson H.K."/>
            <person name="Coates J.D."/>
        </authorList>
    </citation>
    <scope>NUCLEOTIDE SEQUENCE [LARGE SCALE GENOMIC DNA]</scope>
    <source>
        <strain evidence="1">BK-3</strain>
    </source>
</reference>
<dbReference type="Gene3D" id="3.40.1260.10">
    <property type="entry name" value="DsrEFH-like"/>
    <property type="match status" value="1"/>
</dbReference>
<dbReference type="PANTHER" id="PTHR37526:SF1">
    <property type="entry name" value="PROTEIN TUSB"/>
    <property type="match status" value="1"/>
</dbReference>
<keyword evidence="1" id="KW-0808">Transferase</keyword>